<organism evidence="2 3">
    <name type="scientific">Ulvibacter antarcticus</name>
    <dbReference type="NCBI Taxonomy" id="442714"/>
    <lineage>
        <taxon>Bacteria</taxon>
        <taxon>Pseudomonadati</taxon>
        <taxon>Bacteroidota</taxon>
        <taxon>Flavobacteriia</taxon>
        <taxon>Flavobacteriales</taxon>
        <taxon>Flavobacteriaceae</taxon>
        <taxon>Ulvibacter</taxon>
    </lineage>
</organism>
<keyword evidence="1" id="KW-0472">Membrane</keyword>
<accession>A0A3L9Z4D3</accession>
<evidence type="ECO:0000313" key="2">
    <source>
        <dbReference type="EMBL" id="RMA67686.1"/>
    </source>
</evidence>
<dbReference type="OrthoDB" id="1447040at2"/>
<proteinExistence type="predicted"/>
<protein>
    <submittedName>
        <fullName evidence="2">Uncharacterized protein</fullName>
    </submittedName>
</protein>
<name>A0A3L9Z4D3_9FLAO</name>
<feature type="transmembrane region" description="Helical" evidence="1">
    <location>
        <begin position="79"/>
        <end position="101"/>
    </location>
</feature>
<keyword evidence="1" id="KW-1133">Transmembrane helix</keyword>
<dbReference type="EMBL" id="REFC01000002">
    <property type="protein sequence ID" value="RMA67686.1"/>
    <property type="molecule type" value="Genomic_DNA"/>
</dbReference>
<comment type="caution">
    <text evidence="2">The sequence shown here is derived from an EMBL/GenBank/DDBJ whole genome shotgun (WGS) entry which is preliminary data.</text>
</comment>
<evidence type="ECO:0000313" key="3">
    <source>
        <dbReference type="Proteomes" id="UP000271339"/>
    </source>
</evidence>
<keyword evidence="1" id="KW-0812">Transmembrane</keyword>
<gene>
    <name evidence="2" type="ORF">BXY75_0039</name>
</gene>
<reference evidence="2 3" key="1">
    <citation type="submission" date="2018-10" db="EMBL/GenBank/DDBJ databases">
        <title>Genomic Encyclopedia of Archaeal and Bacterial Type Strains, Phase II (KMG-II): from individual species to whole genera.</title>
        <authorList>
            <person name="Goeker M."/>
        </authorList>
    </citation>
    <scope>NUCLEOTIDE SEQUENCE [LARGE SCALE GENOMIC DNA]</scope>
    <source>
        <strain evidence="2 3">DSM 23424</strain>
    </source>
</reference>
<dbReference type="AlphaFoldDB" id="A0A3L9Z4D3"/>
<evidence type="ECO:0000256" key="1">
    <source>
        <dbReference type="SAM" id="Phobius"/>
    </source>
</evidence>
<keyword evidence="3" id="KW-1185">Reference proteome</keyword>
<sequence>MTFLPIQFRTKIKFSDYEKLNKSDILDKIENYLELKNYNYVVRKENSIVFHKSNAWTSFDFKSFLVSGIVKLKERKDGFVIISGNWMVFLIAIPFILILLLSKSDYSTLDVNDIQIIEYSFATLFGVNMIIRFFAHLIFKYKIKDLIKN</sequence>
<feature type="transmembrane region" description="Helical" evidence="1">
    <location>
        <begin position="121"/>
        <end position="139"/>
    </location>
</feature>
<dbReference type="Proteomes" id="UP000271339">
    <property type="component" value="Unassembled WGS sequence"/>
</dbReference>